<feature type="transmembrane region" description="Helical" evidence="1">
    <location>
        <begin position="126"/>
        <end position="152"/>
    </location>
</feature>
<dbReference type="EMBL" id="LYBM01000017">
    <property type="protein sequence ID" value="ODA33291.1"/>
    <property type="molecule type" value="Genomic_DNA"/>
</dbReference>
<dbReference type="RefSeq" id="WP_068902110.1">
    <property type="nucleotide sequence ID" value="NZ_JBHUIF010000006.1"/>
</dbReference>
<dbReference type="OrthoDB" id="118685at2"/>
<keyword evidence="1" id="KW-0812">Transmembrane</keyword>
<feature type="transmembrane region" description="Helical" evidence="1">
    <location>
        <begin position="17"/>
        <end position="38"/>
    </location>
</feature>
<dbReference type="STRING" id="1080227.A8L45_10855"/>
<feature type="transmembrane region" description="Helical" evidence="1">
    <location>
        <begin position="233"/>
        <end position="250"/>
    </location>
</feature>
<evidence type="ECO:0000313" key="2">
    <source>
        <dbReference type="EMBL" id="ODA33291.1"/>
    </source>
</evidence>
<feature type="transmembrane region" description="Helical" evidence="1">
    <location>
        <begin position="262"/>
        <end position="282"/>
    </location>
</feature>
<comment type="caution">
    <text evidence="2">The sequence shown here is derived from an EMBL/GenBank/DDBJ whole genome shotgun (WGS) entry which is preliminary data.</text>
</comment>
<keyword evidence="1" id="KW-1133">Transmembrane helix</keyword>
<accession>A0A1C3EJ72</accession>
<feature type="transmembrane region" description="Helical" evidence="1">
    <location>
        <begin position="75"/>
        <end position="95"/>
    </location>
</feature>
<reference evidence="2 3" key="1">
    <citation type="submission" date="2016-05" db="EMBL/GenBank/DDBJ databases">
        <title>Genomic Taxonomy of the Vibrionaceae.</title>
        <authorList>
            <person name="Gomez-Gil B."/>
            <person name="Enciso-Ibarra J."/>
        </authorList>
    </citation>
    <scope>NUCLEOTIDE SEQUENCE [LARGE SCALE GENOMIC DNA]</scope>
    <source>
        <strain evidence="2 3">CAIM 1920</strain>
    </source>
</reference>
<protein>
    <submittedName>
        <fullName evidence="2">Uncharacterized protein</fullName>
    </submittedName>
</protein>
<dbReference type="Proteomes" id="UP000094936">
    <property type="component" value="Unassembled WGS sequence"/>
</dbReference>
<organism evidence="2 3">
    <name type="scientific">Veronia pacifica</name>
    <dbReference type="NCBI Taxonomy" id="1080227"/>
    <lineage>
        <taxon>Bacteria</taxon>
        <taxon>Pseudomonadati</taxon>
        <taxon>Pseudomonadota</taxon>
        <taxon>Gammaproteobacteria</taxon>
        <taxon>Vibrionales</taxon>
        <taxon>Vibrionaceae</taxon>
        <taxon>Veronia</taxon>
    </lineage>
</organism>
<gene>
    <name evidence="2" type="ORF">A8L45_10855</name>
</gene>
<name>A0A1C3EJ72_9GAMM</name>
<feature type="transmembrane region" description="Helical" evidence="1">
    <location>
        <begin position="208"/>
        <end position="227"/>
    </location>
</feature>
<sequence length="297" mass="33411">MQTIVQMLKKEWLEKKIVINIALFFSILATVLSGYLIFKLGTADIMISTILDNRAGDDFQLCVIDNEERPLDQCLTLVIDPFVAMFSALLSIYFFSLTYRKPKDDGSAVFWSSMPISSLKDHLVKFAFGLMVIPVVCSLLVLIANVSVWLVGLFVELPTGFWGGNALSITGLLFSVPAFWLKMMLSGVMLLPLAAIMMALSQVFRHPFIFLLIKVAILELIFVKFLNVELVGSFMQSLVTAIFLPFTISFSESDAFISNINVMDIIFYFLMGAVAFLISLHFNRTVDVEVFYRKART</sequence>
<keyword evidence="3" id="KW-1185">Reference proteome</keyword>
<evidence type="ECO:0000313" key="3">
    <source>
        <dbReference type="Proteomes" id="UP000094936"/>
    </source>
</evidence>
<feature type="transmembrane region" description="Helical" evidence="1">
    <location>
        <begin position="172"/>
        <end position="196"/>
    </location>
</feature>
<proteinExistence type="predicted"/>
<keyword evidence="1" id="KW-0472">Membrane</keyword>
<evidence type="ECO:0000256" key="1">
    <source>
        <dbReference type="SAM" id="Phobius"/>
    </source>
</evidence>
<dbReference type="AlphaFoldDB" id="A0A1C3EJ72"/>